<accession>A0A1Y5SLS6</accession>
<name>A0A1Y5SLS6_9RHOB</name>
<dbReference type="InterPro" id="IPR036412">
    <property type="entry name" value="HAD-like_sf"/>
</dbReference>
<evidence type="ECO:0000313" key="2">
    <source>
        <dbReference type="Proteomes" id="UP000193870"/>
    </source>
</evidence>
<protein>
    <submittedName>
        <fullName evidence="1">Alpha-D-glucose-1-phosphate phosphatase YihX</fullName>
        <ecNumber evidence="1">3.1.3.-</ecNumber>
    </submittedName>
</protein>
<dbReference type="PANTHER" id="PTHR43611">
    <property type="entry name" value="ALPHA-D-GLUCOSE 1-PHOSPHATE PHOSPHATASE"/>
    <property type="match status" value="1"/>
</dbReference>
<dbReference type="PANTHER" id="PTHR43611:SF3">
    <property type="entry name" value="FLAVIN MONONUCLEOTIDE HYDROLASE 1, CHLOROPLATIC"/>
    <property type="match status" value="1"/>
</dbReference>
<dbReference type="Gene3D" id="1.10.150.240">
    <property type="entry name" value="Putative phosphatase, domain 2"/>
    <property type="match status" value="1"/>
</dbReference>
<sequence>MAVDLVVFDIGRVLLEWDPEGYYDKAMGHVARVRLFREVPLHEMNLRIDAGEPWHKTVEDTASKHARWQKDVLGWRDHWNKMAGPLIPESVSLLRALRSKGIPVWALTNFGRETFEYAQSLWPALTEFDGMVVSGHLGVVKPSPEIYAVLERDTGVAPDRILYTDDSAPNIRAAEARGWKTHLFDGPAGLRQRFVDEGLLSPAEARAG</sequence>
<dbReference type="RefSeq" id="WP_085853870.1">
    <property type="nucleotide sequence ID" value="NZ_FOPF01000004.1"/>
</dbReference>
<dbReference type="InterPro" id="IPR023214">
    <property type="entry name" value="HAD_sf"/>
</dbReference>
<dbReference type="EMBL" id="FWFV01000004">
    <property type="protein sequence ID" value="SLN43129.1"/>
    <property type="molecule type" value="Genomic_DNA"/>
</dbReference>
<dbReference type="GO" id="GO:0016787">
    <property type="term" value="F:hydrolase activity"/>
    <property type="evidence" value="ECO:0007669"/>
    <property type="project" value="UniProtKB-KW"/>
</dbReference>
<dbReference type="SFLD" id="SFLDG01129">
    <property type="entry name" value="C1.5:_HAD__Beta-PGM__Phosphata"/>
    <property type="match status" value="1"/>
</dbReference>
<dbReference type="InterPro" id="IPR023198">
    <property type="entry name" value="PGP-like_dom2"/>
</dbReference>
<dbReference type="STRING" id="315423.SAMN04488020_104261"/>
<keyword evidence="1" id="KW-0378">Hydrolase</keyword>
<dbReference type="InterPro" id="IPR006439">
    <property type="entry name" value="HAD-SF_hydro_IA"/>
</dbReference>
<organism evidence="1 2">
    <name type="scientific">Palleronia marisminoris</name>
    <dbReference type="NCBI Taxonomy" id="315423"/>
    <lineage>
        <taxon>Bacteria</taxon>
        <taxon>Pseudomonadati</taxon>
        <taxon>Pseudomonadota</taxon>
        <taxon>Alphaproteobacteria</taxon>
        <taxon>Rhodobacterales</taxon>
        <taxon>Roseobacteraceae</taxon>
        <taxon>Palleronia</taxon>
    </lineage>
</organism>
<dbReference type="CDD" id="cd02603">
    <property type="entry name" value="HAD_sEH-N_like"/>
    <property type="match status" value="1"/>
</dbReference>
<dbReference type="Proteomes" id="UP000193870">
    <property type="component" value="Unassembled WGS sequence"/>
</dbReference>
<reference evidence="1 2" key="1">
    <citation type="submission" date="2017-03" db="EMBL/GenBank/DDBJ databases">
        <authorList>
            <person name="Afonso C.L."/>
            <person name="Miller P.J."/>
            <person name="Scott M.A."/>
            <person name="Spackman E."/>
            <person name="Goraichik I."/>
            <person name="Dimitrov K.M."/>
            <person name="Suarez D.L."/>
            <person name="Swayne D.E."/>
        </authorList>
    </citation>
    <scope>NUCLEOTIDE SEQUENCE [LARGE SCALE GENOMIC DNA]</scope>
    <source>
        <strain evidence="1 2">CECT 7066</strain>
    </source>
</reference>
<dbReference type="Gene3D" id="3.40.50.1000">
    <property type="entry name" value="HAD superfamily/HAD-like"/>
    <property type="match status" value="1"/>
</dbReference>
<evidence type="ECO:0000313" key="1">
    <source>
        <dbReference type="EMBL" id="SLN43129.1"/>
    </source>
</evidence>
<dbReference type="AlphaFoldDB" id="A0A1Y5SLS6"/>
<dbReference type="SUPFAM" id="SSF56784">
    <property type="entry name" value="HAD-like"/>
    <property type="match status" value="1"/>
</dbReference>
<gene>
    <name evidence="1" type="primary">yihX</name>
    <name evidence="1" type="ORF">PAM7066_01884</name>
</gene>
<dbReference type="Pfam" id="PF00702">
    <property type="entry name" value="Hydrolase"/>
    <property type="match status" value="1"/>
</dbReference>
<dbReference type="NCBIfam" id="TIGR01509">
    <property type="entry name" value="HAD-SF-IA-v3"/>
    <property type="match status" value="1"/>
</dbReference>
<keyword evidence="2" id="KW-1185">Reference proteome</keyword>
<dbReference type="SFLD" id="SFLDS00003">
    <property type="entry name" value="Haloacid_Dehalogenase"/>
    <property type="match status" value="1"/>
</dbReference>
<proteinExistence type="predicted"/>
<dbReference type="PRINTS" id="PR00413">
    <property type="entry name" value="HADHALOGNASE"/>
</dbReference>
<dbReference type="OrthoDB" id="9807742at2"/>
<dbReference type="EC" id="3.1.3.-" evidence="1"/>